<dbReference type="EMBL" id="MU266420">
    <property type="protein sequence ID" value="KAH7924624.1"/>
    <property type="molecule type" value="Genomic_DNA"/>
</dbReference>
<accession>A0ACB8BGC5</accession>
<sequence length="1351" mass="144598">MSTAEAPTPRSARFDLPPAPAFSSTSDSGLAEWTSRIKAMQRQVDADEETEQRRLEEEIARARLARMRRSRTGQSGDFGIGMHGIDLGKLQNETSIGARHADDHSPAASANIEKPLASGSTSSSKPSPPVASKPAPMSLAAFMGGSATGPRLRRHEAQADAGLAYDGRTDRGAVHPIFGRGGVAMPGMVGRGAASGGSAPPAAATGPPTSHTPQPSEFSVTRQRTTSTSSVARRYVEKLEEQKQSQPQNQKPVGLGIRERRVSTPNGEPPAKAHSPAPSRPVSQVLPNEGRWKSTVDHRSKSSTPDPRPETPLIVETRPKTPVGAEIRPKTPLVTEFGSKSPITESRPKTPLGETTRAKTPTRANFSASPSARPWTPQQPPSSTPSPPVKLPALAPSPARPTYSPQPQRGASPAFLRPPSAAKGPTPSISRLQGRGFVQSVVQASGRREADAPSGQGNVRSVFSSPTQGDAKDKTARRASVLDRWQPGAVNNGASASPPPPSPKSFTPSRSRTVGAPQTQDMPVVKSHDTGRSLKSTVSMPSLAKTPLKKPEALPAVANSTDASLGSSSTMISYIKPTKTGDDPVVPDVEEQGNRVDAIAANFEGRSGRSGKEGGSVSSMPSPGKPLSHPTKDRARKPRKGKSSGAEEHTSDELRSPQVSLPSPEPAQPSALPERVQVPAPNITEPPRVSLLGETFPSSLASKSTGEQPSLDTSSSSEQLKVTVTPPGSTGRITDRWTEPTIIGVKAISSSSSTVGKPLPSKSQGIGGMVGRRALPGLAGPIPQVMSVEKEEKPTPKEERVVPPSPTRHGRIPSTGNRALVMDVAQALSQHQATEDTSPSPSPPSPVVPQPDTVTPRPRNVSPGNVQSDKRKSSYERYSSIMMPPLKEERTPVPSPAGTLSRNIAPVAIQTLLGSGEVNESPFGSMRAELAPIPDVVTQTHSETDLVHIDHADEPLPSIDIDSLLQGPSQTFIPSADLRTVSVEVLTITATTASPVQRDSNVFYDSEVLAIVHRSKSRESGLVVTKVWCWRGNQCNFGEREDRKVNDLAKRYGTALVMVNQHCEPAELVHVLGGQLAIRQGSRVHWSSENTAMHVVRLNCGLVIVDEIELNVKNLCSGFSYCLSILNNIYVWQGCGSPPKERQAALEYARGFSAKGTTVIELVEGENDTDDGMFWMILGDGDYAKADYWKWRSSSPSADPRCWVVDVVQVDEPIRSVSPLSSGTLLQGSVYIVDCVWEFFVLVGKEARAQRQNIKLAVQTVMEMSKRVAMSKPFTPTVHVLVFPTQLPLDLRLAFRDFDEAKINGSEVPDHMNILSTTEALDHLRTSSWDKSALKDHTMLPLGLDSSHIPL</sequence>
<organism evidence="1 2">
    <name type="scientific">Leucogyrophana mollusca</name>
    <dbReference type="NCBI Taxonomy" id="85980"/>
    <lineage>
        <taxon>Eukaryota</taxon>
        <taxon>Fungi</taxon>
        <taxon>Dikarya</taxon>
        <taxon>Basidiomycota</taxon>
        <taxon>Agaricomycotina</taxon>
        <taxon>Agaricomycetes</taxon>
        <taxon>Agaricomycetidae</taxon>
        <taxon>Boletales</taxon>
        <taxon>Boletales incertae sedis</taxon>
        <taxon>Leucogyrophana</taxon>
    </lineage>
</organism>
<proteinExistence type="predicted"/>
<evidence type="ECO:0000313" key="1">
    <source>
        <dbReference type="EMBL" id="KAH7924624.1"/>
    </source>
</evidence>
<reference evidence="1" key="1">
    <citation type="journal article" date="2021" name="New Phytol.">
        <title>Evolutionary innovations through gain and loss of genes in the ectomycorrhizal Boletales.</title>
        <authorList>
            <person name="Wu G."/>
            <person name="Miyauchi S."/>
            <person name="Morin E."/>
            <person name="Kuo A."/>
            <person name="Drula E."/>
            <person name="Varga T."/>
            <person name="Kohler A."/>
            <person name="Feng B."/>
            <person name="Cao Y."/>
            <person name="Lipzen A."/>
            <person name="Daum C."/>
            <person name="Hundley H."/>
            <person name="Pangilinan J."/>
            <person name="Johnson J."/>
            <person name="Barry K."/>
            <person name="LaButti K."/>
            <person name="Ng V."/>
            <person name="Ahrendt S."/>
            <person name="Min B."/>
            <person name="Choi I.G."/>
            <person name="Park H."/>
            <person name="Plett J.M."/>
            <person name="Magnuson J."/>
            <person name="Spatafora J.W."/>
            <person name="Nagy L.G."/>
            <person name="Henrissat B."/>
            <person name="Grigoriev I.V."/>
            <person name="Yang Z.L."/>
            <person name="Xu J."/>
            <person name="Martin F.M."/>
        </authorList>
    </citation>
    <scope>NUCLEOTIDE SEQUENCE</scope>
    <source>
        <strain evidence="1">KUC20120723A-06</strain>
    </source>
</reference>
<comment type="caution">
    <text evidence="1">The sequence shown here is derived from an EMBL/GenBank/DDBJ whole genome shotgun (WGS) entry which is preliminary data.</text>
</comment>
<gene>
    <name evidence="1" type="ORF">BV22DRAFT_1034934</name>
</gene>
<name>A0ACB8BGC5_9AGAM</name>
<dbReference type="Proteomes" id="UP000790709">
    <property type="component" value="Unassembled WGS sequence"/>
</dbReference>
<protein>
    <submittedName>
        <fullName evidence="1">Uncharacterized protein</fullName>
    </submittedName>
</protein>
<keyword evidence="2" id="KW-1185">Reference proteome</keyword>
<evidence type="ECO:0000313" key="2">
    <source>
        <dbReference type="Proteomes" id="UP000790709"/>
    </source>
</evidence>